<evidence type="ECO:0000256" key="1">
    <source>
        <dbReference type="SAM" id="MobiDB-lite"/>
    </source>
</evidence>
<evidence type="ECO:0000313" key="2">
    <source>
        <dbReference type="EMBL" id="OSY51054.1"/>
    </source>
</evidence>
<feature type="compositionally biased region" description="Basic residues" evidence="1">
    <location>
        <begin position="623"/>
        <end position="641"/>
    </location>
</feature>
<feature type="compositionally biased region" description="Gly residues" evidence="1">
    <location>
        <begin position="146"/>
        <end position="166"/>
    </location>
</feature>
<feature type="region of interest" description="Disordered" evidence="1">
    <location>
        <begin position="314"/>
        <end position="335"/>
    </location>
</feature>
<organism evidence="2 3">
    <name type="scientific">Streptomyces fradiae ATCC 10745 = DSM 40063</name>
    <dbReference type="NCBI Taxonomy" id="1319510"/>
    <lineage>
        <taxon>Bacteria</taxon>
        <taxon>Bacillati</taxon>
        <taxon>Actinomycetota</taxon>
        <taxon>Actinomycetes</taxon>
        <taxon>Kitasatosporales</taxon>
        <taxon>Streptomycetaceae</taxon>
        <taxon>Streptomyces</taxon>
    </lineage>
</organism>
<feature type="compositionally biased region" description="Basic and acidic residues" evidence="1">
    <location>
        <begin position="586"/>
        <end position="595"/>
    </location>
</feature>
<gene>
    <name evidence="2" type="ORF">BG846_03301</name>
</gene>
<dbReference type="AlphaFoldDB" id="A0A1Y2NU54"/>
<accession>A0A1Y2NU54</accession>
<feature type="compositionally biased region" description="Basic and acidic residues" evidence="1">
    <location>
        <begin position="167"/>
        <end position="176"/>
    </location>
</feature>
<feature type="region of interest" description="Disordered" evidence="1">
    <location>
        <begin position="1"/>
        <end position="36"/>
    </location>
</feature>
<feature type="compositionally biased region" description="Gly residues" evidence="1">
    <location>
        <begin position="110"/>
        <end position="139"/>
    </location>
</feature>
<feature type="region of interest" description="Disordered" evidence="1">
    <location>
        <begin position="537"/>
        <end position="563"/>
    </location>
</feature>
<proteinExistence type="predicted"/>
<sequence length="666" mass="65062">MGGGAPAGRQVVDAAAGEDGPQDVGPGAGPYPQRFGEVPAGPYDLVVEERGVQALAAHLRRLFEDAVVGGVPGEGGAGAGLAGALDRGGAGGGLVEANRYFRECLPGQPAGRGAGARPGEGGEGGVEGAGRPGPGGEGAVGFEEAAGGGFEPGAVGGAGQAPGGPVDGDRDEERTGRRPRRAGQGGHGPQQVAAPAVHQQVGETGRVGVEDLAGAVAGEVVGAARGEAAAVAGGGDECGARFVGEGHVQVGVRKGLLGRRDDDVVEAGVLGEGAGALQLGGVGGFAGARGEVVEGDGEEALAGVGAAVPGDRAGYAGQARGEEGEGAGGAATGKVGTDAGRGGLAAGGAPVGGSHAGHGTRVGRGAGRCVAGGGEAGAYGFDQGVADSLHGAVRVELGRGDGEGGDGLVPGDLAGALAQHQGVAGRDALDAGVRGGVAQRLGGLGAGEQRGEVPDVELGLDEVGEGQRGGRVRGAVRPGGVEDGAGAREVGGDGDAAAGLHDGRVAARPGGEMAERAAARGEQADLQLVVGRGAAAQHGEADVGRDADDPHLVGAPVADRPQGVRVGPQELTADRLHRAAVVGGADRSDRPEARGDTAPPHQPAHRRLHSLWTSPATRGPPGARRRRRLVRQGCRRRHAATTRRAGGAVRAARTRTGTRPWHLAMW</sequence>
<feature type="compositionally biased region" description="Low complexity" evidence="1">
    <location>
        <begin position="642"/>
        <end position="656"/>
    </location>
</feature>
<comment type="caution">
    <text evidence="2">The sequence shown here is derived from an EMBL/GenBank/DDBJ whole genome shotgun (WGS) entry which is preliminary data.</text>
</comment>
<name>A0A1Y2NU54_STRFR</name>
<feature type="region of interest" description="Disordered" evidence="1">
    <location>
        <begin position="107"/>
        <end position="195"/>
    </location>
</feature>
<dbReference type="Proteomes" id="UP000194318">
    <property type="component" value="Unassembled WGS sequence"/>
</dbReference>
<feature type="compositionally biased region" description="Basic and acidic residues" evidence="1">
    <location>
        <begin position="539"/>
        <end position="551"/>
    </location>
</feature>
<evidence type="ECO:0000313" key="3">
    <source>
        <dbReference type="Proteomes" id="UP000194318"/>
    </source>
</evidence>
<reference evidence="2 3" key="1">
    <citation type="submission" date="2016-09" db="EMBL/GenBank/DDBJ databases">
        <title>Streptomyces fradiae DSM40063, a candidate organism with high potential of specific P450 cytochromes.</title>
        <authorList>
            <person name="Grumaz C."/>
            <person name="Vainshtein Y."/>
            <person name="Kirstahler P."/>
            <person name="Sohn K."/>
        </authorList>
    </citation>
    <scope>NUCLEOTIDE SEQUENCE [LARGE SCALE GENOMIC DNA]</scope>
    <source>
        <strain evidence="2 3">DSM 40063</strain>
    </source>
</reference>
<feature type="region of interest" description="Disordered" evidence="1">
    <location>
        <begin position="581"/>
        <end position="656"/>
    </location>
</feature>
<protein>
    <submittedName>
        <fullName evidence="2">Uncharacterized protein</fullName>
    </submittedName>
</protein>
<dbReference type="EMBL" id="MIFZ01000248">
    <property type="protein sequence ID" value="OSY51054.1"/>
    <property type="molecule type" value="Genomic_DNA"/>
</dbReference>
<feature type="region of interest" description="Disordered" evidence="1">
    <location>
        <begin position="465"/>
        <end position="500"/>
    </location>
</feature>